<evidence type="ECO:0000256" key="1">
    <source>
        <dbReference type="SAM" id="Phobius"/>
    </source>
</evidence>
<comment type="caution">
    <text evidence="2">The sequence shown here is derived from an EMBL/GenBank/DDBJ whole genome shotgun (WGS) entry which is preliminary data.</text>
</comment>
<dbReference type="EMBL" id="BMHT01000011">
    <property type="protein sequence ID" value="GGF27059.1"/>
    <property type="molecule type" value="Genomic_DNA"/>
</dbReference>
<proteinExistence type="predicted"/>
<gene>
    <name evidence="2" type="ORF">GCM10011383_43280</name>
</gene>
<keyword evidence="3" id="KW-1185">Reference proteome</keyword>
<keyword evidence="1" id="KW-1133">Transmembrane helix</keyword>
<keyword evidence="1" id="KW-0472">Membrane</keyword>
<dbReference type="Proteomes" id="UP000632273">
    <property type="component" value="Unassembled WGS sequence"/>
</dbReference>
<sequence length="137" mass="15882">MLFTILTITIISISSAFLVNKIMKAFAKQGYGIEIDKFNNELKRILDTSFILIILACFNILIAVIDAQALKEKSGYQRMVIEYDNKLIRASATSHYIYLGRTKNYTFFYNKQTERAHSYPNSGIKRIYMKNAYKLLD</sequence>
<reference evidence="3" key="1">
    <citation type="journal article" date="2019" name="Int. J. Syst. Evol. Microbiol.">
        <title>The Global Catalogue of Microorganisms (GCM) 10K type strain sequencing project: providing services to taxonomists for standard genome sequencing and annotation.</title>
        <authorList>
            <consortium name="The Broad Institute Genomics Platform"/>
            <consortium name="The Broad Institute Genome Sequencing Center for Infectious Disease"/>
            <person name="Wu L."/>
            <person name="Ma J."/>
        </authorList>
    </citation>
    <scope>NUCLEOTIDE SEQUENCE [LARGE SCALE GENOMIC DNA]</scope>
    <source>
        <strain evidence="3">CGMCC 1.15197</strain>
    </source>
</reference>
<protein>
    <submittedName>
        <fullName evidence="2">Uncharacterized protein</fullName>
    </submittedName>
</protein>
<keyword evidence="1" id="KW-0812">Transmembrane</keyword>
<feature type="transmembrane region" description="Helical" evidence="1">
    <location>
        <begin position="50"/>
        <end position="70"/>
    </location>
</feature>
<name>A0ABQ1UVA4_9BACT</name>
<evidence type="ECO:0000313" key="3">
    <source>
        <dbReference type="Proteomes" id="UP000632273"/>
    </source>
</evidence>
<organism evidence="2 3">
    <name type="scientific">Hymenobacter cavernae</name>
    <dbReference type="NCBI Taxonomy" id="2044852"/>
    <lineage>
        <taxon>Bacteria</taxon>
        <taxon>Pseudomonadati</taxon>
        <taxon>Bacteroidota</taxon>
        <taxon>Cytophagia</taxon>
        <taxon>Cytophagales</taxon>
        <taxon>Hymenobacteraceae</taxon>
        <taxon>Hymenobacter</taxon>
    </lineage>
</organism>
<accession>A0ABQ1UVA4</accession>
<evidence type="ECO:0000313" key="2">
    <source>
        <dbReference type="EMBL" id="GGF27059.1"/>
    </source>
</evidence>